<dbReference type="SFLD" id="SFLDG01129">
    <property type="entry name" value="C1.5:_HAD__Beta-PGM__Phosphata"/>
    <property type="match status" value="1"/>
</dbReference>
<keyword evidence="2" id="KW-1185">Reference proteome</keyword>
<dbReference type="PANTHER" id="PTHR18901:SF38">
    <property type="entry name" value="PSEUDOURIDINE-5'-PHOSPHATASE"/>
    <property type="match status" value="1"/>
</dbReference>
<dbReference type="RefSeq" id="WP_204819780.1">
    <property type="nucleotide sequence ID" value="NZ_JANHOF010000006.1"/>
</dbReference>
<organism evidence="1 2">
    <name type="scientific">Paenibacillus mendelii</name>
    <dbReference type="NCBI Taxonomy" id="206163"/>
    <lineage>
        <taxon>Bacteria</taxon>
        <taxon>Bacillati</taxon>
        <taxon>Bacillota</taxon>
        <taxon>Bacilli</taxon>
        <taxon>Bacillales</taxon>
        <taxon>Paenibacillaceae</taxon>
        <taxon>Paenibacillus</taxon>
    </lineage>
</organism>
<dbReference type="SUPFAM" id="SSF56784">
    <property type="entry name" value="HAD-like"/>
    <property type="match status" value="1"/>
</dbReference>
<dbReference type="GO" id="GO:0016787">
    <property type="term" value="F:hydrolase activity"/>
    <property type="evidence" value="ECO:0007669"/>
    <property type="project" value="UniProtKB-KW"/>
</dbReference>
<comment type="caution">
    <text evidence="1">The sequence shown here is derived from an EMBL/GenBank/DDBJ whole genome shotgun (WGS) entry which is preliminary data.</text>
</comment>
<gene>
    <name evidence="1" type="ORF">ACFFJ8_09320</name>
</gene>
<proteinExistence type="predicted"/>
<dbReference type="Gene3D" id="1.10.150.240">
    <property type="entry name" value="Putative phosphatase, domain 2"/>
    <property type="match status" value="1"/>
</dbReference>
<accession>A0ABV6J7Z2</accession>
<dbReference type="InterPro" id="IPR023198">
    <property type="entry name" value="PGP-like_dom2"/>
</dbReference>
<evidence type="ECO:0000313" key="1">
    <source>
        <dbReference type="EMBL" id="MFC0391574.1"/>
    </source>
</evidence>
<protein>
    <submittedName>
        <fullName evidence="1">HAD family hydrolase</fullName>
    </submittedName>
</protein>
<dbReference type="Gene3D" id="3.40.50.1000">
    <property type="entry name" value="HAD superfamily/HAD-like"/>
    <property type="match status" value="1"/>
</dbReference>
<dbReference type="InterPro" id="IPR006439">
    <property type="entry name" value="HAD-SF_hydro_IA"/>
</dbReference>
<evidence type="ECO:0000313" key="2">
    <source>
        <dbReference type="Proteomes" id="UP001589818"/>
    </source>
</evidence>
<dbReference type="Pfam" id="PF00702">
    <property type="entry name" value="Hydrolase"/>
    <property type="match status" value="1"/>
</dbReference>
<dbReference type="SFLD" id="SFLDS00003">
    <property type="entry name" value="Haloacid_Dehalogenase"/>
    <property type="match status" value="1"/>
</dbReference>
<dbReference type="InterPro" id="IPR036412">
    <property type="entry name" value="HAD-like_sf"/>
</dbReference>
<keyword evidence="1" id="KW-0378">Hydrolase</keyword>
<sequence>MIKAVLFDFDGLLLDTETTEFHSFRQLYRSYGQDIGIEEWSGWAGAVGVREKACLRLEELLGEPLAREEAMQVQQRMYGELIAGQQLLPGVIDMLEDAKRIGLKIALASSATSEWAVGYIRQYGIDHYFDVFQTRDGVGRVKPDPEIYLRALDRLGVSGHEAIAFEDSPIGSQAATAAGIHCVVVPSAITKGCVFNHAKLRLNCMLDMRLEQIIASVTAVA</sequence>
<dbReference type="PANTHER" id="PTHR18901">
    <property type="entry name" value="2-DEOXYGLUCOSE-6-PHOSPHATE PHOSPHATASE 2"/>
    <property type="match status" value="1"/>
</dbReference>
<name>A0ABV6J7Z2_9BACL</name>
<reference evidence="1 2" key="1">
    <citation type="submission" date="2024-09" db="EMBL/GenBank/DDBJ databases">
        <authorList>
            <person name="Sun Q."/>
            <person name="Mori K."/>
        </authorList>
    </citation>
    <scope>NUCLEOTIDE SEQUENCE [LARGE SCALE GENOMIC DNA]</scope>
    <source>
        <strain evidence="1 2">CCM 4839</strain>
    </source>
</reference>
<dbReference type="NCBIfam" id="TIGR01509">
    <property type="entry name" value="HAD-SF-IA-v3"/>
    <property type="match status" value="1"/>
</dbReference>
<dbReference type="EMBL" id="JBHLVF010000011">
    <property type="protein sequence ID" value="MFC0391574.1"/>
    <property type="molecule type" value="Genomic_DNA"/>
</dbReference>
<dbReference type="Proteomes" id="UP001589818">
    <property type="component" value="Unassembled WGS sequence"/>
</dbReference>
<dbReference type="InterPro" id="IPR023214">
    <property type="entry name" value="HAD_sf"/>
</dbReference>